<organism evidence="2 3">
    <name type="scientific">Geobacter pickeringii</name>
    <dbReference type="NCBI Taxonomy" id="345632"/>
    <lineage>
        <taxon>Bacteria</taxon>
        <taxon>Pseudomonadati</taxon>
        <taxon>Thermodesulfobacteriota</taxon>
        <taxon>Desulfuromonadia</taxon>
        <taxon>Geobacterales</taxon>
        <taxon>Geobacteraceae</taxon>
        <taxon>Geobacter</taxon>
    </lineage>
</organism>
<dbReference type="Pfam" id="PF11823">
    <property type="entry name" value="Se_S_carrier"/>
    <property type="match status" value="1"/>
</dbReference>
<keyword evidence="3" id="KW-1185">Reference proteome</keyword>
<dbReference type="HOGENOM" id="CLU_167443_3_1_7"/>
<dbReference type="STRING" id="345632.GPICK_13180"/>
<accession>A0A0B5BI51</accession>
<gene>
    <name evidence="2" type="ORF">GPICK_13180</name>
</gene>
<dbReference type="AlphaFoldDB" id="A0A0B5BI51"/>
<proteinExistence type="predicted"/>
<dbReference type="KEGG" id="gpi:GPICK_13180"/>
<dbReference type="InterPro" id="IPR021778">
    <property type="entry name" value="Se/S_carrier-like"/>
</dbReference>
<dbReference type="RefSeq" id="WP_039743950.1">
    <property type="nucleotide sequence ID" value="NZ_CP009788.1"/>
</dbReference>
<evidence type="ECO:0000313" key="3">
    <source>
        <dbReference type="Proteomes" id="UP000057609"/>
    </source>
</evidence>
<dbReference type="EMBL" id="CP009788">
    <property type="protein sequence ID" value="AJE04180.1"/>
    <property type="molecule type" value="Genomic_DNA"/>
</dbReference>
<dbReference type="OrthoDB" id="9811492at2"/>
<evidence type="ECO:0000313" key="2">
    <source>
        <dbReference type="EMBL" id="AJE04180.1"/>
    </source>
</evidence>
<reference evidence="2 3" key="1">
    <citation type="journal article" date="2015" name="Genome Announc.">
        <title>Complete Genome of Geobacter pickeringii G13T, a Metal-Reducing Isolate from Sedimentary Kaolin Deposits.</title>
        <authorList>
            <person name="Badalamenti J.P."/>
            <person name="Bond D.R."/>
        </authorList>
    </citation>
    <scope>NUCLEOTIDE SEQUENCE [LARGE SCALE GENOMIC DNA]</scope>
    <source>
        <strain evidence="2 3">G13</strain>
    </source>
</reference>
<evidence type="ECO:0000259" key="1">
    <source>
        <dbReference type="Pfam" id="PF11823"/>
    </source>
</evidence>
<feature type="domain" description="Putative Se/S carrier protein-like" evidence="1">
    <location>
        <begin position="7"/>
        <end position="73"/>
    </location>
</feature>
<name>A0A0B5BI51_9BACT</name>
<protein>
    <recommendedName>
        <fullName evidence="1">Putative Se/S carrier protein-like domain-containing protein</fullName>
    </recommendedName>
</protein>
<sequence length="93" mass="10131">MVKDGEFVAIFNSIHRVMKAEKILKERSLPILLIPAPRALRADCGLAIRYGGADREAVEGVLSEFGLVPEEIFVREGGSYRRCDGPVGGSELS</sequence>
<dbReference type="Proteomes" id="UP000057609">
    <property type="component" value="Chromosome"/>
</dbReference>